<evidence type="ECO:0000256" key="6">
    <source>
        <dbReference type="ARBA" id="ARBA00023315"/>
    </source>
</evidence>
<reference evidence="11" key="1">
    <citation type="submission" date="2017-09" db="EMBL/GenBank/DDBJ databases">
        <title>Depth-based differentiation of microbial function through sediment-hosted aquifers and enrichment of novel symbionts in the deep terrestrial subsurface.</title>
        <authorList>
            <person name="Probst A.J."/>
            <person name="Ladd B."/>
            <person name="Jarett J.K."/>
            <person name="Geller-Mcgrath D.E."/>
            <person name="Sieber C.M.K."/>
            <person name="Emerson J.B."/>
            <person name="Anantharaman K."/>
            <person name="Thomas B.C."/>
            <person name="Malmstrom R."/>
            <person name="Stieglmeier M."/>
            <person name="Klingl A."/>
            <person name="Woyke T."/>
            <person name="Ryan C.M."/>
            <person name="Banfield J.F."/>
        </authorList>
    </citation>
    <scope>NUCLEOTIDE SEQUENCE [LARGE SCALE GENOMIC DNA]</scope>
</reference>
<keyword evidence="3 8" id="KW-0819">tRNA processing</keyword>
<evidence type="ECO:0000313" key="11">
    <source>
        <dbReference type="Proteomes" id="UP000230843"/>
    </source>
</evidence>
<evidence type="ECO:0000256" key="4">
    <source>
        <dbReference type="ARBA" id="ARBA00022723"/>
    </source>
</evidence>
<evidence type="ECO:0000256" key="7">
    <source>
        <dbReference type="ARBA" id="ARBA00048117"/>
    </source>
</evidence>
<dbReference type="GO" id="GO:0005737">
    <property type="term" value="C:cytoplasm"/>
    <property type="evidence" value="ECO:0007669"/>
    <property type="project" value="UniProtKB-SubCell"/>
</dbReference>
<keyword evidence="4 8" id="KW-0479">Metal-binding</keyword>
<dbReference type="InterPro" id="IPR000905">
    <property type="entry name" value="Gcp-like_dom"/>
</dbReference>
<protein>
    <recommendedName>
        <fullName evidence="8">tRNA N6-adenosine threonylcarbamoyltransferase</fullName>
        <ecNumber evidence="8">2.3.1.234</ecNumber>
    </recommendedName>
    <alternativeName>
        <fullName evidence="8">N6-L-threonylcarbamoyladenine synthase</fullName>
        <shortName evidence="8">t(6)A synthase</shortName>
    </alternativeName>
    <alternativeName>
        <fullName evidence="8">t(6)A37 threonylcarbamoyladenosine biosynthesis protein TsaD</fullName>
    </alternativeName>
    <alternativeName>
        <fullName evidence="8">tRNA threonylcarbamoyladenosine biosynthesis protein TsaD</fullName>
    </alternativeName>
</protein>
<comment type="function">
    <text evidence="8">Required for the formation of a threonylcarbamoyl group on adenosine at position 37 (t(6)A37) in tRNAs that read codons beginning with adenine. Is involved in the transfer of the threonylcarbamoyl moiety of threonylcarbamoyl-AMP (TC-AMP) to the N6 group of A37, together with TsaE and TsaB. TsaD likely plays a direct catalytic role in this reaction.</text>
</comment>
<feature type="binding site" evidence="8">
    <location>
        <position position="302"/>
    </location>
    <ligand>
        <name>Fe cation</name>
        <dbReference type="ChEBI" id="CHEBI:24875"/>
    </ligand>
</feature>
<comment type="caution">
    <text evidence="8">Lacks conserved residue(s) required for the propagation of feature annotation.</text>
</comment>
<feature type="domain" description="Gcp-like" evidence="9">
    <location>
        <begin position="26"/>
        <end position="308"/>
    </location>
</feature>
<dbReference type="FunFam" id="3.30.420.40:FF:000040">
    <property type="entry name" value="tRNA N6-adenosine threonylcarbamoyltransferase"/>
    <property type="match status" value="1"/>
</dbReference>
<dbReference type="HAMAP" id="MF_01445">
    <property type="entry name" value="TsaD"/>
    <property type="match status" value="1"/>
</dbReference>
<dbReference type="InterPro" id="IPR022450">
    <property type="entry name" value="TsaD"/>
</dbReference>
<evidence type="ECO:0000256" key="5">
    <source>
        <dbReference type="ARBA" id="ARBA00023004"/>
    </source>
</evidence>
<gene>
    <name evidence="8 10" type="primary">tsaD</name>
    <name evidence="10" type="ORF">CO137_02470</name>
</gene>
<dbReference type="AlphaFoldDB" id="A0A2M7Z6Q2"/>
<keyword evidence="2 8" id="KW-0808">Transferase</keyword>
<evidence type="ECO:0000256" key="1">
    <source>
        <dbReference type="ARBA" id="ARBA00022490"/>
    </source>
</evidence>
<accession>A0A2M7Z6Q2</accession>
<dbReference type="GO" id="GO:0061711">
    <property type="term" value="F:tRNA N(6)-L-threonylcarbamoyladenine synthase activity"/>
    <property type="evidence" value="ECO:0007669"/>
    <property type="project" value="UniProtKB-EC"/>
</dbReference>
<dbReference type="EMBL" id="PFVJ01000052">
    <property type="protein sequence ID" value="PJA89765.1"/>
    <property type="molecule type" value="Genomic_DNA"/>
</dbReference>
<comment type="similarity">
    <text evidence="8">Belongs to the KAE1 / TsaD family.</text>
</comment>
<dbReference type="CDD" id="cd24133">
    <property type="entry name" value="ASKHA_NBD_TsaD_bac"/>
    <property type="match status" value="1"/>
</dbReference>
<comment type="caution">
    <text evidence="10">The sequence shown here is derived from an EMBL/GenBank/DDBJ whole genome shotgun (WGS) entry which is preliminary data.</text>
</comment>
<dbReference type="InterPro" id="IPR017861">
    <property type="entry name" value="KAE1/TsaD"/>
</dbReference>
<dbReference type="PANTHER" id="PTHR11735:SF6">
    <property type="entry name" value="TRNA N6-ADENOSINE THREONYLCARBAMOYLTRANSFERASE, MITOCHONDRIAL"/>
    <property type="match status" value="1"/>
</dbReference>
<dbReference type="PRINTS" id="PR00789">
    <property type="entry name" value="OSIALOPTASE"/>
</dbReference>
<dbReference type="PANTHER" id="PTHR11735">
    <property type="entry name" value="TRNA N6-ADENOSINE THREONYLCARBAMOYLTRANSFERASE"/>
    <property type="match status" value="1"/>
</dbReference>
<dbReference type="NCBIfam" id="TIGR03723">
    <property type="entry name" value="T6A_TsaD_YgjD"/>
    <property type="match status" value="1"/>
</dbReference>
<feature type="binding site" evidence="8">
    <location>
        <position position="272"/>
    </location>
    <ligand>
        <name>substrate</name>
    </ligand>
</feature>
<feature type="binding site" evidence="8">
    <location>
        <position position="114"/>
    </location>
    <ligand>
        <name>Fe cation</name>
        <dbReference type="ChEBI" id="CHEBI:24875"/>
    </ligand>
</feature>
<dbReference type="GO" id="GO:0002949">
    <property type="term" value="P:tRNA threonylcarbamoyladenosine modification"/>
    <property type="evidence" value="ECO:0007669"/>
    <property type="project" value="UniProtKB-UniRule"/>
</dbReference>
<evidence type="ECO:0000256" key="3">
    <source>
        <dbReference type="ARBA" id="ARBA00022694"/>
    </source>
</evidence>
<dbReference type="SUPFAM" id="SSF53067">
    <property type="entry name" value="Actin-like ATPase domain"/>
    <property type="match status" value="2"/>
</dbReference>
<dbReference type="NCBIfam" id="TIGR00329">
    <property type="entry name" value="gcp_kae1"/>
    <property type="match status" value="1"/>
</dbReference>
<evidence type="ECO:0000259" key="9">
    <source>
        <dbReference type="Pfam" id="PF00814"/>
    </source>
</evidence>
<dbReference type="Pfam" id="PF00814">
    <property type="entry name" value="TsaD"/>
    <property type="match status" value="1"/>
</dbReference>
<dbReference type="InterPro" id="IPR043129">
    <property type="entry name" value="ATPase_NBD"/>
</dbReference>
<dbReference type="Gene3D" id="3.30.420.40">
    <property type="match status" value="2"/>
</dbReference>
<dbReference type="EC" id="2.3.1.234" evidence="8"/>
<sequence length="337" mass="36934">MKILAIETSCDETSVALVEFKNSKINILAEKTASQIDIHKKYGGVVPEIAGRKHAEFILPTIKEVLEGQPKPDVIVSANGPGLITGLIIGVETAKMLSILLKIPIVSTNHMEGHIYSALLEEKDLDAIKFPALSLIASGGHSELIVMKDNLSYEKIGMTRDDAAGECFDKVGTLLGFEYPCGPKVSKEALNGNPKAINLPRPMLNSDNFDFSFAGLKTASLYFLQKNKKVNKADFAASFEQAVVDVLVSKTMRAVGKYKPKTIILAGGVSANKKLRETLSKEIKTNFPKTKFLLPPQDYTTDNAVMVAVAGYFKAKNKQYTNWKNLKAEPNWELGER</sequence>
<dbReference type="Proteomes" id="UP000230843">
    <property type="component" value="Unassembled WGS sequence"/>
</dbReference>
<dbReference type="GO" id="GO:0005506">
    <property type="term" value="F:iron ion binding"/>
    <property type="evidence" value="ECO:0007669"/>
    <property type="project" value="UniProtKB-UniRule"/>
</dbReference>
<organism evidence="10 11">
    <name type="scientific">Candidatus Magasanikbacteria bacterium CG_4_9_14_3_um_filter_32_9</name>
    <dbReference type="NCBI Taxonomy" id="1974644"/>
    <lineage>
        <taxon>Bacteria</taxon>
        <taxon>Candidatus Magasanikiibacteriota</taxon>
    </lineage>
</organism>
<keyword evidence="1 8" id="KW-0963">Cytoplasm</keyword>
<evidence type="ECO:0000256" key="8">
    <source>
        <dbReference type="HAMAP-Rule" id="MF_01445"/>
    </source>
</evidence>
<feature type="binding site" evidence="8">
    <location>
        <position position="110"/>
    </location>
    <ligand>
        <name>Fe cation</name>
        <dbReference type="ChEBI" id="CHEBI:24875"/>
    </ligand>
</feature>
<comment type="cofactor">
    <cofactor evidence="8">
        <name>Fe(2+)</name>
        <dbReference type="ChEBI" id="CHEBI:29033"/>
    </cofactor>
    <text evidence="8">Binds 1 Fe(2+) ion per subunit.</text>
</comment>
<feature type="binding site" evidence="8">
    <location>
        <begin position="136"/>
        <end position="140"/>
    </location>
    <ligand>
        <name>substrate</name>
    </ligand>
</feature>
<comment type="catalytic activity">
    <reaction evidence="7 8">
        <text>L-threonylcarbamoyladenylate + adenosine(37) in tRNA = N(6)-L-threonylcarbamoyladenosine(37) in tRNA + AMP + H(+)</text>
        <dbReference type="Rhea" id="RHEA:37059"/>
        <dbReference type="Rhea" id="RHEA-COMP:10162"/>
        <dbReference type="Rhea" id="RHEA-COMP:10163"/>
        <dbReference type="ChEBI" id="CHEBI:15378"/>
        <dbReference type="ChEBI" id="CHEBI:73682"/>
        <dbReference type="ChEBI" id="CHEBI:74411"/>
        <dbReference type="ChEBI" id="CHEBI:74418"/>
        <dbReference type="ChEBI" id="CHEBI:456215"/>
        <dbReference type="EC" id="2.3.1.234"/>
    </reaction>
</comment>
<proteinExistence type="inferred from homology"/>
<keyword evidence="6 8" id="KW-0012">Acyltransferase</keyword>
<keyword evidence="5 8" id="KW-0408">Iron</keyword>
<feature type="binding site" evidence="8">
    <location>
        <position position="182"/>
    </location>
    <ligand>
        <name>substrate</name>
    </ligand>
</feature>
<evidence type="ECO:0000256" key="2">
    <source>
        <dbReference type="ARBA" id="ARBA00022679"/>
    </source>
</evidence>
<comment type="subcellular location">
    <subcellularLocation>
        <location evidence="8">Cytoplasm</location>
    </subcellularLocation>
</comment>
<name>A0A2M7Z6Q2_9BACT</name>
<evidence type="ECO:0000313" key="10">
    <source>
        <dbReference type="EMBL" id="PJA89765.1"/>
    </source>
</evidence>
<feature type="binding site" evidence="8">
    <location>
        <position position="169"/>
    </location>
    <ligand>
        <name>substrate</name>
    </ligand>
</feature>